<evidence type="ECO:0000313" key="1">
    <source>
        <dbReference type="EMBL" id="WOC33499.1"/>
    </source>
</evidence>
<sequence>METIIAAIIAAVVSCAIALVSNHIIERGQKIQTNEFYAQLKKQQEQFEAQLELQRTQHTESIREQVRPFLCIKSISAVYENNFLVFIIAFKNVGNGVAINIVEVYPEKEKIECMYSHKYGDKIIQYDCHLPIDYESNCAPINETCQVQIIQREKMIFSNTNTDKVQFGLIFEDIVGNEYHQEFSFYFNDFNGEFYNGKVIECNRVYNYIPQLRQ</sequence>
<proteinExistence type="predicted"/>
<accession>A0AA97DAY2</accession>
<dbReference type="RefSeq" id="WP_275847086.1">
    <property type="nucleotide sequence ID" value="NZ_CP135996.1"/>
</dbReference>
<keyword evidence="2" id="KW-1185">Reference proteome</keyword>
<dbReference type="EMBL" id="CP135996">
    <property type="protein sequence ID" value="WOC33499.1"/>
    <property type="molecule type" value="Genomic_DNA"/>
</dbReference>
<gene>
    <name evidence="1" type="ORF">PXC00_06430</name>
</gene>
<name>A0AA97DAY2_9FIRM</name>
<organism evidence="1 2">
    <name type="scientific">Caproicibacterium argilliputei</name>
    <dbReference type="NCBI Taxonomy" id="3030016"/>
    <lineage>
        <taxon>Bacteria</taxon>
        <taxon>Bacillati</taxon>
        <taxon>Bacillota</taxon>
        <taxon>Clostridia</taxon>
        <taxon>Eubacteriales</taxon>
        <taxon>Oscillospiraceae</taxon>
        <taxon>Caproicibacterium</taxon>
    </lineage>
</organism>
<dbReference type="AlphaFoldDB" id="A0AA97DAY2"/>
<dbReference type="Proteomes" id="UP001300604">
    <property type="component" value="Chromosome"/>
</dbReference>
<dbReference type="KEGG" id="carl:PXC00_06430"/>
<reference evidence="1" key="1">
    <citation type="submission" date="2023-09" db="EMBL/GenBank/DDBJ databases">
        <authorList>
            <person name="Zeng C."/>
        </authorList>
    </citation>
    <scope>NUCLEOTIDE SEQUENCE</scope>
    <source>
        <strain evidence="1">ZCY20-5</strain>
    </source>
</reference>
<protein>
    <submittedName>
        <fullName evidence="1">Uncharacterized protein</fullName>
    </submittedName>
</protein>
<evidence type="ECO:0000313" key="2">
    <source>
        <dbReference type="Proteomes" id="UP001300604"/>
    </source>
</evidence>
<reference evidence="1" key="2">
    <citation type="submission" date="2024-06" db="EMBL/GenBank/DDBJ databases">
        <title>Caproicibacterium argilliputei sp. nov, a novel caproic acid producing anaerobic bacterium isolated from pit mud.</title>
        <authorList>
            <person name="Xia S."/>
        </authorList>
    </citation>
    <scope>NUCLEOTIDE SEQUENCE</scope>
    <source>
        <strain evidence="1">ZCY20-5</strain>
    </source>
</reference>